<name>A0ABD1PGB1_9LAMI</name>
<dbReference type="SUPFAM" id="SSF51735">
    <property type="entry name" value="NAD(P)-binding Rossmann-fold domains"/>
    <property type="match status" value="1"/>
</dbReference>
<dbReference type="Proteomes" id="UP001604277">
    <property type="component" value="Unassembled WGS sequence"/>
</dbReference>
<evidence type="ECO:0000313" key="4">
    <source>
        <dbReference type="Proteomes" id="UP001604277"/>
    </source>
</evidence>
<evidence type="ECO:0000313" key="3">
    <source>
        <dbReference type="EMBL" id="KAL2462949.1"/>
    </source>
</evidence>
<comment type="similarity">
    <text evidence="1">Belongs to the short-chain dehydrogenases/reductases (SDR) family.</text>
</comment>
<dbReference type="PRINTS" id="PR00081">
    <property type="entry name" value="GDHRDH"/>
</dbReference>
<reference evidence="4" key="1">
    <citation type="submission" date="2024-07" db="EMBL/GenBank/DDBJ databases">
        <title>Two chromosome-level genome assemblies of Korean endemic species Abeliophyllum distichum and Forsythia ovata (Oleaceae).</title>
        <authorList>
            <person name="Jang H."/>
        </authorList>
    </citation>
    <scope>NUCLEOTIDE SEQUENCE [LARGE SCALE GENOMIC DNA]</scope>
</reference>
<comment type="caution">
    <text evidence="3">The sequence shown here is derived from an EMBL/GenBank/DDBJ whole genome shotgun (WGS) entry which is preliminary data.</text>
</comment>
<dbReference type="Pfam" id="PF13561">
    <property type="entry name" value="adh_short_C2"/>
    <property type="match status" value="1"/>
</dbReference>
<dbReference type="PRINTS" id="PR00080">
    <property type="entry name" value="SDRFAMILY"/>
</dbReference>
<accession>A0ABD1PGB1</accession>
<dbReference type="InterPro" id="IPR002347">
    <property type="entry name" value="SDR_fam"/>
</dbReference>
<evidence type="ECO:0000256" key="1">
    <source>
        <dbReference type="ARBA" id="ARBA00006484"/>
    </source>
</evidence>
<dbReference type="EMBL" id="JBFOLJ010000020">
    <property type="protein sequence ID" value="KAL2462949.1"/>
    <property type="molecule type" value="Genomic_DNA"/>
</dbReference>
<dbReference type="InterPro" id="IPR020904">
    <property type="entry name" value="Sc_DH/Rdtase_CS"/>
</dbReference>
<dbReference type="PROSITE" id="PS00061">
    <property type="entry name" value="ADH_SHORT"/>
    <property type="match status" value="1"/>
</dbReference>
<dbReference type="PANTHER" id="PTHR42820:SF21">
    <property type="entry name" value="SHORT-CHAIN DEHYDROGENASE REDUCTASE 3B-LIKE"/>
    <property type="match status" value="1"/>
</dbReference>
<evidence type="ECO:0000256" key="2">
    <source>
        <dbReference type="ARBA" id="ARBA00023027"/>
    </source>
</evidence>
<sequence>MAHTGSVLSTRKLEGKVAIVTGGANGIGEATARVFADHGARAVVIVDVQDEKGQIVLESIGPERCSYVHCDVSDEEQVKDMVDWTVQKFGQLDIMFSNAGIVSNGDQTILNLDVSQFDQLFKVNVRGMAICVKHAARVMVEKHVKGTIVCTASAVADNWRGATKLTDYAMSKNSVLGLVRTASQQLGSHGIRVNCMSPSATGTPLTSSIGLTSEVIQKVLGPFTSLKGIVLTVKHIADAVLFLVSEDSAFITGHDLVVDGGLISIPHLNLAQN</sequence>
<proteinExistence type="inferred from homology"/>
<dbReference type="AlphaFoldDB" id="A0ABD1PGB1"/>
<dbReference type="PANTHER" id="PTHR42820">
    <property type="entry name" value="SHORT-CHAIN DEHYDROGENASE REDUCTASE"/>
    <property type="match status" value="1"/>
</dbReference>
<protein>
    <submittedName>
        <fullName evidence="3">Short-chain dehydrogenase reductase 3b</fullName>
    </submittedName>
</protein>
<keyword evidence="4" id="KW-1185">Reference proteome</keyword>
<gene>
    <name evidence="3" type="ORF">Fot_54186</name>
</gene>
<keyword evidence="2" id="KW-0520">NAD</keyword>
<dbReference type="InterPro" id="IPR036291">
    <property type="entry name" value="NAD(P)-bd_dom_sf"/>
</dbReference>
<organism evidence="3 4">
    <name type="scientific">Forsythia ovata</name>
    <dbReference type="NCBI Taxonomy" id="205694"/>
    <lineage>
        <taxon>Eukaryota</taxon>
        <taxon>Viridiplantae</taxon>
        <taxon>Streptophyta</taxon>
        <taxon>Embryophyta</taxon>
        <taxon>Tracheophyta</taxon>
        <taxon>Spermatophyta</taxon>
        <taxon>Magnoliopsida</taxon>
        <taxon>eudicotyledons</taxon>
        <taxon>Gunneridae</taxon>
        <taxon>Pentapetalae</taxon>
        <taxon>asterids</taxon>
        <taxon>lamiids</taxon>
        <taxon>Lamiales</taxon>
        <taxon>Oleaceae</taxon>
        <taxon>Forsythieae</taxon>
        <taxon>Forsythia</taxon>
    </lineage>
</organism>
<dbReference type="Gene3D" id="3.40.50.720">
    <property type="entry name" value="NAD(P)-binding Rossmann-like Domain"/>
    <property type="match status" value="1"/>
</dbReference>
<dbReference type="FunFam" id="3.40.50.720:FF:000084">
    <property type="entry name" value="Short-chain dehydrogenase reductase"/>
    <property type="match status" value="1"/>
</dbReference>
<dbReference type="GO" id="GO:0016616">
    <property type="term" value="F:oxidoreductase activity, acting on the CH-OH group of donors, NAD or NADP as acceptor"/>
    <property type="evidence" value="ECO:0007669"/>
    <property type="project" value="UniProtKB-ARBA"/>
</dbReference>